<dbReference type="EMBL" id="JACHVA010000040">
    <property type="protein sequence ID" value="MBC2600857.1"/>
    <property type="molecule type" value="Genomic_DNA"/>
</dbReference>
<protein>
    <submittedName>
        <fullName evidence="6">LysR family transcriptional regulator</fullName>
    </submittedName>
</protein>
<evidence type="ECO:0000313" key="7">
    <source>
        <dbReference type="Proteomes" id="UP000525652"/>
    </source>
</evidence>
<dbReference type="SUPFAM" id="SSF46785">
    <property type="entry name" value="Winged helix' DNA-binding domain"/>
    <property type="match status" value="1"/>
</dbReference>
<accession>A0A7X1AVZ5</accession>
<organism evidence="6 7">
    <name type="scientific">Puniceicoccus vermicola</name>
    <dbReference type="NCBI Taxonomy" id="388746"/>
    <lineage>
        <taxon>Bacteria</taxon>
        <taxon>Pseudomonadati</taxon>
        <taxon>Verrucomicrobiota</taxon>
        <taxon>Opitutia</taxon>
        <taxon>Puniceicoccales</taxon>
        <taxon>Puniceicoccaceae</taxon>
        <taxon>Puniceicoccus</taxon>
    </lineage>
</organism>
<feature type="domain" description="HTH lysR-type" evidence="5">
    <location>
        <begin position="3"/>
        <end position="60"/>
    </location>
</feature>
<dbReference type="PANTHER" id="PTHR30126">
    <property type="entry name" value="HTH-TYPE TRANSCRIPTIONAL REGULATOR"/>
    <property type="match status" value="1"/>
</dbReference>
<dbReference type="InterPro" id="IPR036388">
    <property type="entry name" value="WH-like_DNA-bd_sf"/>
</dbReference>
<dbReference type="PROSITE" id="PS50931">
    <property type="entry name" value="HTH_LYSR"/>
    <property type="match status" value="1"/>
</dbReference>
<keyword evidence="7" id="KW-1185">Reference proteome</keyword>
<reference evidence="6 7" key="1">
    <citation type="submission" date="2020-07" db="EMBL/GenBank/DDBJ databases">
        <authorList>
            <person name="Feng X."/>
        </authorList>
    </citation>
    <scope>NUCLEOTIDE SEQUENCE [LARGE SCALE GENOMIC DNA]</scope>
    <source>
        <strain evidence="6 7">JCM14086</strain>
    </source>
</reference>
<dbReference type="Pfam" id="PF00126">
    <property type="entry name" value="HTH_1"/>
    <property type="match status" value="1"/>
</dbReference>
<dbReference type="AlphaFoldDB" id="A0A7X1AVZ5"/>
<name>A0A7X1AVZ5_9BACT</name>
<dbReference type="InterPro" id="IPR005119">
    <property type="entry name" value="LysR_subst-bd"/>
</dbReference>
<dbReference type="PANTHER" id="PTHR30126:SF40">
    <property type="entry name" value="HTH-TYPE TRANSCRIPTIONAL REGULATOR GLTR"/>
    <property type="match status" value="1"/>
</dbReference>
<evidence type="ECO:0000259" key="5">
    <source>
        <dbReference type="PROSITE" id="PS50931"/>
    </source>
</evidence>
<evidence type="ECO:0000256" key="3">
    <source>
        <dbReference type="ARBA" id="ARBA00023125"/>
    </source>
</evidence>
<dbReference type="FunFam" id="1.10.10.10:FF:000001">
    <property type="entry name" value="LysR family transcriptional regulator"/>
    <property type="match status" value="1"/>
</dbReference>
<dbReference type="SUPFAM" id="SSF53850">
    <property type="entry name" value="Periplasmic binding protein-like II"/>
    <property type="match status" value="1"/>
</dbReference>
<proteinExistence type="inferred from homology"/>
<keyword evidence="4" id="KW-0804">Transcription</keyword>
<evidence type="ECO:0000313" key="6">
    <source>
        <dbReference type="EMBL" id="MBC2600857.1"/>
    </source>
</evidence>
<keyword evidence="2" id="KW-0805">Transcription regulation</keyword>
<dbReference type="Pfam" id="PF03466">
    <property type="entry name" value="LysR_substrate"/>
    <property type="match status" value="1"/>
</dbReference>
<dbReference type="InterPro" id="IPR036390">
    <property type="entry name" value="WH_DNA-bd_sf"/>
</dbReference>
<sequence>MCVDIQQLRIFCSVAGEENLTRAAEKLHLSAPSVSARIKALEEFLEVQLFVRSARGMFLTEAGHALWQEAEGILSRVDQLRDRVRTSDDAVSGTIRLAINNPPEVIRFDALLKALVAQYPNLNLETSFGNSVENLRKLLGEQVDFCFFEGPIENANLEAIPLTRQELILVAPAKWEIDWAEVLPQALEEHPWIFMSEGCSCFTAAKNWAAGHGLRLKSQIRNCPNDLTTLSYVAGGMGVSVISRKALELYHDRKSIAIVPCFSESVLLSFVFRKGTEGYRRGAVVIDEVCRVWGLEEAP</sequence>
<keyword evidence="3" id="KW-0238">DNA-binding</keyword>
<dbReference type="Proteomes" id="UP000525652">
    <property type="component" value="Unassembled WGS sequence"/>
</dbReference>
<dbReference type="Gene3D" id="1.10.10.10">
    <property type="entry name" value="Winged helix-like DNA-binding domain superfamily/Winged helix DNA-binding domain"/>
    <property type="match status" value="1"/>
</dbReference>
<dbReference type="CDD" id="cd05466">
    <property type="entry name" value="PBP2_LTTR_substrate"/>
    <property type="match status" value="1"/>
</dbReference>
<dbReference type="Gene3D" id="3.40.190.290">
    <property type="match status" value="1"/>
</dbReference>
<dbReference type="RefSeq" id="WP_185691594.1">
    <property type="nucleotide sequence ID" value="NZ_JACHVA010000040.1"/>
</dbReference>
<dbReference type="GO" id="GO:0003700">
    <property type="term" value="F:DNA-binding transcription factor activity"/>
    <property type="evidence" value="ECO:0007669"/>
    <property type="project" value="InterPro"/>
</dbReference>
<evidence type="ECO:0000256" key="4">
    <source>
        <dbReference type="ARBA" id="ARBA00023163"/>
    </source>
</evidence>
<gene>
    <name evidence="6" type="ORF">H5P30_03590</name>
</gene>
<evidence type="ECO:0000256" key="1">
    <source>
        <dbReference type="ARBA" id="ARBA00009437"/>
    </source>
</evidence>
<comment type="similarity">
    <text evidence="1">Belongs to the LysR transcriptional regulatory family.</text>
</comment>
<dbReference type="GO" id="GO:0000976">
    <property type="term" value="F:transcription cis-regulatory region binding"/>
    <property type="evidence" value="ECO:0007669"/>
    <property type="project" value="TreeGrafter"/>
</dbReference>
<dbReference type="PRINTS" id="PR00039">
    <property type="entry name" value="HTHLYSR"/>
</dbReference>
<dbReference type="InterPro" id="IPR000847">
    <property type="entry name" value="LysR_HTH_N"/>
</dbReference>
<evidence type="ECO:0000256" key="2">
    <source>
        <dbReference type="ARBA" id="ARBA00023015"/>
    </source>
</evidence>
<comment type="caution">
    <text evidence="6">The sequence shown here is derived from an EMBL/GenBank/DDBJ whole genome shotgun (WGS) entry which is preliminary data.</text>
</comment>